<name>A0A8J7YL30_9EURY</name>
<dbReference type="EMBL" id="RKLQ01000005">
    <property type="protein sequence ID" value="MBX0305703.1"/>
    <property type="molecule type" value="Genomic_DNA"/>
</dbReference>
<evidence type="ECO:0000313" key="1">
    <source>
        <dbReference type="EMBL" id="MBX0305703.1"/>
    </source>
</evidence>
<comment type="caution">
    <text evidence="1">The sequence shown here is derived from an EMBL/GenBank/DDBJ whole genome shotgun (WGS) entry which is preliminary data.</text>
</comment>
<dbReference type="AlphaFoldDB" id="A0A8J7YL30"/>
<gene>
    <name evidence="1" type="ORF">EGD98_18835</name>
</gene>
<dbReference type="Proteomes" id="UP000783863">
    <property type="component" value="Unassembled WGS sequence"/>
</dbReference>
<reference evidence="1" key="1">
    <citation type="submission" date="2021-06" db="EMBL/GenBank/DDBJ databases">
        <title>Halomicroarcula sp. F24A a new haloarchaeum isolated from saline soil.</title>
        <authorList>
            <person name="Duran-Viseras A."/>
            <person name="Sanchez-Porro C."/>
            <person name="Ventosa A."/>
        </authorList>
    </citation>
    <scope>NUCLEOTIDE SEQUENCE</scope>
    <source>
        <strain evidence="1">F24A</strain>
    </source>
</reference>
<keyword evidence="2" id="KW-1185">Reference proteome</keyword>
<organism evidence="1 2">
    <name type="scientific">Haloarcula salinisoli</name>
    <dbReference type="NCBI Taxonomy" id="2487746"/>
    <lineage>
        <taxon>Archaea</taxon>
        <taxon>Methanobacteriati</taxon>
        <taxon>Methanobacteriota</taxon>
        <taxon>Stenosarchaea group</taxon>
        <taxon>Halobacteria</taxon>
        <taxon>Halobacteriales</taxon>
        <taxon>Haloarculaceae</taxon>
        <taxon>Haloarcula</taxon>
    </lineage>
</organism>
<evidence type="ECO:0000313" key="2">
    <source>
        <dbReference type="Proteomes" id="UP000783863"/>
    </source>
</evidence>
<sequence length="56" mass="6553">MDAEEWRLCYAVGGLTHYTEWCGEFHRVAALYEQYQQGPYASAVRIEAREVIREAE</sequence>
<accession>A0A8J7YL30</accession>
<proteinExistence type="predicted"/>
<dbReference type="RefSeq" id="WP_220589896.1">
    <property type="nucleotide sequence ID" value="NZ_RKLQ01000005.1"/>
</dbReference>
<protein>
    <submittedName>
        <fullName evidence="1">Uncharacterized protein</fullName>
    </submittedName>
</protein>